<keyword evidence="2" id="KW-1185">Reference proteome</keyword>
<dbReference type="STRING" id="1058.SAMN05421783_114129"/>
<organism evidence="1 2">
    <name type="scientific">Thiocapsa roseopersicina</name>
    <dbReference type="NCBI Taxonomy" id="1058"/>
    <lineage>
        <taxon>Bacteria</taxon>
        <taxon>Pseudomonadati</taxon>
        <taxon>Pseudomonadota</taxon>
        <taxon>Gammaproteobacteria</taxon>
        <taxon>Chromatiales</taxon>
        <taxon>Chromatiaceae</taxon>
        <taxon>Thiocapsa</taxon>
    </lineage>
</organism>
<protein>
    <submittedName>
        <fullName evidence="1">Uncharacterized protein</fullName>
    </submittedName>
</protein>
<dbReference type="EMBL" id="FNNZ01000014">
    <property type="protein sequence ID" value="SDX12347.1"/>
    <property type="molecule type" value="Genomic_DNA"/>
</dbReference>
<evidence type="ECO:0000313" key="1">
    <source>
        <dbReference type="EMBL" id="SDX12347.1"/>
    </source>
</evidence>
<proteinExistence type="predicted"/>
<dbReference type="OrthoDB" id="1495109at2"/>
<dbReference type="Proteomes" id="UP000198816">
    <property type="component" value="Unassembled WGS sequence"/>
</dbReference>
<sequence>MLNDEAISGLALSETSLSRDWLSDEEDAAWAHLQPELSLGEFRKRHFINFPFVLSLSKDERKIGLRGCAQDRLVEGNSTPPTNKED</sequence>
<accession>A0A1H2Z4U3</accession>
<reference evidence="2" key="1">
    <citation type="submission" date="2016-10" db="EMBL/GenBank/DDBJ databases">
        <authorList>
            <person name="Varghese N."/>
            <person name="Submissions S."/>
        </authorList>
    </citation>
    <scope>NUCLEOTIDE SEQUENCE [LARGE SCALE GENOMIC DNA]</scope>
    <source>
        <strain evidence="2">DSM 217</strain>
    </source>
</reference>
<evidence type="ECO:0000313" key="2">
    <source>
        <dbReference type="Proteomes" id="UP000198816"/>
    </source>
</evidence>
<name>A0A1H2Z4U3_THIRO</name>
<gene>
    <name evidence="1" type="ORF">SAMN05421783_114129</name>
</gene>
<dbReference type="RefSeq" id="WP_093033969.1">
    <property type="nucleotide sequence ID" value="NZ_FNNZ01000014.1"/>
</dbReference>
<dbReference type="AlphaFoldDB" id="A0A1H2Z4U3"/>